<evidence type="ECO:0000256" key="3">
    <source>
        <dbReference type="ARBA" id="ARBA00022692"/>
    </source>
</evidence>
<feature type="transmembrane region" description="Helical" evidence="6">
    <location>
        <begin position="113"/>
        <end position="131"/>
    </location>
</feature>
<feature type="transmembrane region" description="Helical" evidence="6">
    <location>
        <begin position="179"/>
        <end position="198"/>
    </location>
</feature>
<keyword evidence="4 6" id="KW-1133">Transmembrane helix</keyword>
<evidence type="ECO:0000313" key="7">
    <source>
        <dbReference type="EMBL" id="ALE02766.1"/>
    </source>
</evidence>
<evidence type="ECO:0000313" key="8">
    <source>
        <dbReference type="Proteomes" id="UP000068905"/>
    </source>
</evidence>
<keyword evidence="3 6" id="KW-0812">Transmembrane</keyword>
<evidence type="ECO:0000256" key="2">
    <source>
        <dbReference type="ARBA" id="ARBA00022475"/>
    </source>
</evidence>
<feature type="transmembrane region" description="Helical" evidence="6">
    <location>
        <begin position="152"/>
        <end position="173"/>
    </location>
</feature>
<reference evidence="7 8" key="1">
    <citation type="journal article" date="2015" name="Genome Announc.">
        <title>Genome Sequence of 'Candidatus Thioglobus singularis' Strain PS1, a Mixotroph from the SUP05 Clade of Marine Gammaproteobacteria.</title>
        <authorList>
            <person name="Marshall K.T."/>
            <person name="Morris R.M."/>
        </authorList>
    </citation>
    <scope>NUCLEOTIDE SEQUENCE [LARGE SCALE GENOMIC DNA]</scope>
    <source>
        <strain evidence="7 8">PS1</strain>
    </source>
</reference>
<feature type="transmembrane region" description="Helical" evidence="6">
    <location>
        <begin position="338"/>
        <end position="359"/>
    </location>
</feature>
<feature type="transmembrane region" description="Helical" evidence="6">
    <location>
        <begin position="85"/>
        <end position="107"/>
    </location>
</feature>
<evidence type="ECO:0000256" key="6">
    <source>
        <dbReference type="SAM" id="Phobius"/>
    </source>
</evidence>
<dbReference type="PANTHER" id="PTHR30250">
    <property type="entry name" value="PST FAMILY PREDICTED COLANIC ACID TRANSPORTER"/>
    <property type="match status" value="1"/>
</dbReference>
<comment type="subcellular location">
    <subcellularLocation>
        <location evidence="1">Cell membrane</location>
        <topology evidence="1">Multi-pass membrane protein</topology>
    </subcellularLocation>
</comment>
<evidence type="ECO:0008006" key="9">
    <source>
        <dbReference type="Google" id="ProtNLM"/>
    </source>
</evidence>
<feature type="transmembrane region" description="Helical" evidence="6">
    <location>
        <begin position="305"/>
        <end position="326"/>
    </location>
</feature>
<proteinExistence type="predicted"/>
<dbReference type="STRING" id="1125411.W908_06995"/>
<name>A0A0M5KS77_9GAMM</name>
<dbReference type="PANTHER" id="PTHR30250:SF11">
    <property type="entry name" value="O-ANTIGEN TRANSPORTER-RELATED"/>
    <property type="match status" value="1"/>
</dbReference>
<organism evidence="7 8">
    <name type="scientific">Candidatus Pseudothioglobus singularis PS1</name>
    <dbReference type="NCBI Taxonomy" id="1125411"/>
    <lineage>
        <taxon>Bacteria</taxon>
        <taxon>Pseudomonadati</taxon>
        <taxon>Pseudomonadota</taxon>
        <taxon>Gammaproteobacteria</taxon>
        <taxon>Candidatus Pseudothioglobaceae</taxon>
        <taxon>Candidatus Pseudothioglobus</taxon>
    </lineage>
</organism>
<dbReference type="GO" id="GO:0005886">
    <property type="term" value="C:plasma membrane"/>
    <property type="evidence" value="ECO:0007669"/>
    <property type="project" value="UniProtKB-SubCell"/>
</dbReference>
<evidence type="ECO:0000256" key="4">
    <source>
        <dbReference type="ARBA" id="ARBA00022989"/>
    </source>
</evidence>
<feature type="transmembrane region" description="Helical" evidence="6">
    <location>
        <begin position="390"/>
        <end position="412"/>
    </location>
</feature>
<feature type="transmembrane region" description="Helical" evidence="6">
    <location>
        <begin position="366"/>
        <end position="384"/>
    </location>
</feature>
<keyword evidence="2" id="KW-1003">Cell membrane</keyword>
<dbReference type="KEGG" id="tsn:W908_06995"/>
<accession>A0A0M5KS77</accession>
<feature type="transmembrane region" description="Helical" evidence="6">
    <location>
        <begin position="12"/>
        <end position="33"/>
    </location>
</feature>
<keyword evidence="5 6" id="KW-0472">Membrane</keyword>
<gene>
    <name evidence="7" type="ORF">W908_06995</name>
</gene>
<dbReference type="EMBL" id="CP006911">
    <property type="protein sequence ID" value="ALE02766.1"/>
    <property type="molecule type" value="Genomic_DNA"/>
</dbReference>
<dbReference type="InterPro" id="IPR050833">
    <property type="entry name" value="Poly_Biosynth_Transport"/>
</dbReference>
<keyword evidence="8" id="KW-1185">Reference proteome</keyword>
<feature type="transmembrane region" description="Helical" evidence="6">
    <location>
        <begin position="45"/>
        <end position="64"/>
    </location>
</feature>
<protein>
    <recommendedName>
        <fullName evidence="9">Polysaccharide biosynthesis protein</fullName>
    </recommendedName>
</protein>
<evidence type="ECO:0000256" key="5">
    <source>
        <dbReference type="ARBA" id="ARBA00023136"/>
    </source>
</evidence>
<dbReference type="Proteomes" id="UP000068905">
    <property type="component" value="Chromosome"/>
</dbReference>
<feature type="transmembrane region" description="Helical" evidence="6">
    <location>
        <begin position="219"/>
        <end position="235"/>
    </location>
</feature>
<sequence>MEILLKNSILNARTILFIIRGATLVSKFLLIVYMARKLSVVDLGLYGFITAAIFATVYIAGLEHGSITARQIINCKDFLCKQKTVFGLTIFTLIMFFLISPISYLFITSKVTLSLDMVILFFIIVYGESYSTEHKKILISLNQPVYSSVVDFIKSGVWAYLTVIFVSLNIFNLSIRNILFMWALSVIIGCFLVFIKLIKYYGMSVFATLPSIKTYGRQIYLTLPFFVTGISLIVFELSGRFSLQIINAQVEAGIYTLYSGFIFAIPLFVWSSSVAFDHSKILQAYENEEVSKSDSLIKVMLKRSLLICLFLVAFLYFFFDLLLILIEKIEYINYINDFYLFLLVPFFHIIDSHLYYMLYTRKRDKANALSSLAGVVFLFIFQYLTIDLYGITSVIFSIILALIISIVLKIFFIKKNMIAETIPQ</sequence>
<feature type="transmembrane region" description="Helical" evidence="6">
    <location>
        <begin position="255"/>
        <end position="276"/>
    </location>
</feature>
<dbReference type="AlphaFoldDB" id="A0A0M5KS77"/>
<evidence type="ECO:0000256" key="1">
    <source>
        <dbReference type="ARBA" id="ARBA00004651"/>
    </source>
</evidence>